<sequence>MSEVLHNEKALVVFSGGQDSTTCLFYALKHFESVELVTFEYGQRHAKEIEVARHIAKDQDLKHHVLDMSLLSQLSPNALTSSDIAISDNDGVPNTFVPARNLLFLSFAGALAYQINAKHIVTGVCETDFSGYPDCRDSFIKSMNLSLNLSMDRDFVIHTPLMWLNKKETWALSDELGVLDYVRYNTLTCYNGIIAEGCGTCPACRLRQRGLESYLEEKGAQNQ</sequence>
<keyword evidence="7 15" id="KW-0067">ATP-binding</keyword>
<comment type="pathway">
    <text evidence="1 15">Purine metabolism; 7-cyano-7-deazaguanine biosynthesis.</text>
</comment>
<accession>A0A2K3Z3N2</accession>
<evidence type="ECO:0000256" key="5">
    <source>
        <dbReference type="ARBA" id="ARBA00022785"/>
    </source>
</evidence>
<dbReference type="PIRSF" id="PIRSF006293">
    <property type="entry name" value="ExsB"/>
    <property type="match status" value="1"/>
</dbReference>
<reference evidence="16 19" key="2">
    <citation type="submission" date="2020-12" db="EMBL/GenBank/DDBJ databases">
        <title>Genomic analysis of Staphylococcus felis from a cat with skin infection.</title>
        <authorList>
            <person name="Aslantas O."/>
            <person name="Keskin O."/>
            <person name="Buyukaltay K."/>
            <person name="Gullu Yucetepe A."/>
        </authorList>
    </citation>
    <scope>NUCLEOTIDE SEQUENCE [LARGE SCALE GENOMIC DNA]</scope>
    <source>
        <strain evidence="16 19">HARRANVET</strain>
    </source>
</reference>
<comment type="function">
    <text evidence="15">Catalyzes the ATP-dependent conversion of 7-carboxy-7-deazaguanine (CDG) to 7-cyano-7-deazaguanine (preQ(0)).</text>
</comment>
<name>A0A2K3Z3N2_9STAP</name>
<gene>
    <name evidence="15 17" type="primary">queC</name>
    <name evidence="17" type="ORF">DOS83_09765</name>
    <name evidence="16" type="ORF">I9026_02685</name>
</gene>
<feature type="binding site" evidence="15">
    <location>
        <position position="201"/>
    </location>
    <ligand>
        <name>Zn(2+)</name>
        <dbReference type="ChEBI" id="CHEBI:29105"/>
    </ligand>
</feature>
<dbReference type="RefSeq" id="WP_103210683.1">
    <property type="nucleotide sequence ID" value="NZ_CP014834.2"/>
</dbReference>
<dbReference type="EMBL" id="QKXQ01000447">
    <property type="protein sequence ID" value="REH92924.1"/>
    <property type="molecule type" value="Genomic_DNA"/>
</dbReference>
<evidence type="ECO:0000256" key="1">
    <source>
        <dbReference type="ARBA" id="ARBA00005061"/>
    </source>
</evidence>
<keyword evidence="5 15" id="KW-0671">Queuosine biosynthesis</keyword>
<dbReference type="UniPathway" id="UPA00391"/>
<keyword evidence="2 15" id="KW-0436">Ligase</keyword>
<dbReference type="Proteomes" id="UP000597038">
    <property type="component" value="Unassembled WGS sequence"/>
</dbReference>
<dbReference type="PANTHER" id="PTHR42914">
    <property type="entry name" value="7-CYANO-7-DEAZAGUANINE SYNTHASE"/>
    <property type="match status" value="1"/>
</dbReference>
<dbReference type="EC" id="6.3.4.20" evidence="9 15"/>
<feature type="binding site" evidence="15">
    <location>
        <position position="189"/>
    </location>
    <ligand>
        <name>Zn(2+)</name>
        <dbReference type="ChEBI" id="CHEBI:29105"/>
    </ligand>
</feature>
<evidence type="ECO:0000256" key="15">
    <source>
        <dbReference type="HAMAP-Rule" id="MF_01633"/>
    </source>
</evidence>
<comment type="subunit">
    <text evidence="15">Homodimer.</text>
</comment>
<dbReference type="HAMAP" id="MF_01633">
    <property type="entry name" value="QueC"/>
    <property type="match status" value="1"/>
</dbReference>
<dbReference type="NCBIfam" id="TIGR00364">
    <property type="entry name" value="7-cyano-7-deazaguanine synthase QueC"/>
    <property type="match status" value="1"/>
</dbReference>
<dbReference type="Gene3D" id="3.40.50.620">
    <property type="entry name" value="HUPs"/>
    <property type="match status" value="1"/>
</dbReference>
<feature type="binding site" evidence="15">
    <location>
        <begin position="14"/>
        <end position="24"/>
    </location>
    <ligand>
        <name>ATP</name>
        <dbReference type="ChEBI" id="CHEBI:30616"/>
    </ligand>
</feature>
<dbReference type="Proteomes" id="UP000256562">
    <property type="component" value="Unassembled WGS sequence"/>
</dbReference>
<keyword evidence="19" id="KW-1185">Reference proteome</keyword>
<evidence type="ECO:0000256" key="3">
    <source>
        <dbReference type="ARBA" id="ARBA00022723"/>
    </source>
</evidence>
<dbReference type="PANTHER" id="PTHR42914:SF1">
    <property type="entry name" value="7-CYANO-7-DEAZAGUANINE SYNTHASE"/>
    <property type="match status" value="1"/>
</dbReference>
<evidence type="ECO:0000256" key="13">
    <source>
        <dbReference type="ARBA" id="ARBA00080406"/>
    </source>
</evidence>
<evidence type="ECO:0000313" key="16">
    <source>
        <dbReference type="EMBL" id="MBH9580272.1"/>
    </source>
</evidence>
<evidence type="ECO:0000256" key="6">
    <source>
        <dbReference type="ARBA" id="ARBA00022833"/>
    </source>
</evidence>
<evidence type="ECO:0000313" key="18">
    <source>
        <dbReference type="Proteomes" id="UP000256562"/>
    </source>
</evidence>
<dbReference type="GO" id="GO:0016879">
    <property type="term" value="F:ligase activity, forming carbon-nitrogen bonds"/>
    <property type="evidence" value="ECO:0007669"/>
    <property type="project" value="UniProtKB-UniRule"/>
</dbReference>
<proteinExistence type="inferred from homology"/>
<evidence type="ECO:0000256" key="12">
    <source>
        <dbReference type="ARBA" id="ARBA00076159"/>
    </source>
</evidence>
<evidence type="ECO:0000256" key="14">
    <source>
        <dbReference type="ARBA" id="ARBA00080941"/>
    </source>
</evidence>
<dbReference type="Pfam" id="PF06508">
    <property type="entry name" value="QueC"/>
    <property type="match status" value="1"/>
</dbReference>
<comment type="similarity">
    <text evidence="8 15">Belongs to the QueC family.</text>
</comment>
<dbReference type="InterPro" id="IPR018317">
    <property type="entry name" value="QueC"/>
</dbReference>
<evidence type="ECO:0000256" key="9">
    <source>
        <dbReference type="ARBA" id="ARBA00039149"/>
    </source>
</evidence>
<dbReference type="EMBL" id="JAEDAQ010000003">
    <property type="protein sequence ID" value="MBH9580272.1"/>
    <property type="molecule type" value="Genomic_DNA"/>
</dbReference>
<evidence type="ECO:0000256" key="7">
    <source>
        <dbReference type="ARBA" id="ARBA00022840"/>
    </source>
</evidence>
<dbReference type="CDD" id="cd01995">
    <property type="entry name" value="QueC-like"/>
    <property type="match status" value="1"/>
</dbReference>
<organism evidence="17 18">
    <name type="scientific">Staphylococcus felis</name>
    <dbReference type="NCBI Taxonomy" id="46127"/>
    <lineage>
        <taxon>Bacteria</taxon>
        <taxon>Bacillati</taxon>
        <taxon>Bacillota</taxon>
        <taxon>Bacilli</taxon>
        <taxon>Bacillales</taxon>
        <taxon>Staphylococcaceae</taxon>
        <taxon>Staphylococcus</taxon>
    </lineage>
</organism>
<evidence type="ECO:0000256" key="8">
    <source>
        <dbReference type="ARBA" id="ARBA00037993"/>
    </source>
</evidence>
<dbReference type="AlphaFoldDB" id="A0A2K3Z3N2"/>
<reference evidence="17 18" key="1">
    <citation type="journal article" date="2018" name="Vet. Microbiol.">
        <title>Characterisation of Staphylococcus felis isolated from cats using whole genome sequencing.</title>
        <authorList>
            <person name="Worthing K."/>
            <person name="Pang S."/>
            <person name="Trott D.J."/>
            <person name="Abraham S."/>
            <person name="Coombs G.W."/>
            <person name="Jordan D."/>
            <person name="McIntyre L."/>
            <person name="Davies M.R."/>
            <person name="Norris J."/>
        </authorList>
    </citation>
    <scope>NUCLEOTIDE SEQUENCE [LARGE SCALE GENOMIC DNA]</scope>
    <source>
        <strain evidence="17 18">F9</strain>
    </source>
</reference>
<comment type="catalytic activity">
    <reaction evidence="10 15">
        <text>7-carboxy-7-carbaguanine + NH4(+) + 2 ATP = 7-cyano-7-carbaguanine + 2 AMP + 2 diphosphate + 2 H(+)</text>
        <dbReference type="Rhea" id="RHEA:27982"/>
        <dbReference type="ChEBI" id="CHEBI:15378"/>
        <dbReference type="ChEBI" id="CHEBI:28938"/>
        <dbReference type="ChEBI" id="CHEBI:30616"/>
        <dbReference type="ChEBI" id="CHEBI:33019"/>
        <dbReference type="ChEBI" id="CHEBI:45075"/>
        <dbReference type="ChEBI" id="CHEBI:61036"/>
        <dbReference type="ChEBI" id="CHEBI:456215"/>
        <dbReference type="EC" id="6.3.4.20"/>
    </reaction>
</comment>
<comment type="cofactor">
    <cofactor evidence="15">
        <name>Zn(2+)</name>
        <dbReference type="ChEBI" id="CHEBI:29105"/>
    </cofactor>
    <text evidence="15">Binds 1 zinc ion per subunit.</text>
</comment>
<feature type="binding site" evidence="15">
    <location>
        <position position="198"/>
    </location>
    <ligand>
        <name>Zn(2+)</name>
        <dbReference type="ChEBI" id="CHEBI:29105"/>
    </ligand>
</feature>
<evidence type="ECO:0000256" key="11">
    <source>
        <dbReference type="ARBA" id="ARBA00069440"/>
    </source>
</evidence>
<dbReference type="GO" id="GO:0008616">
    <property type="term" value="P:tRNA queuosine(34) biosynthetic process"/>
    <property type="evidence" value="ECO:0007669"/>
    <property type="project" value="UniProtKB-UniRule"/>
</dbReference>
<dbReference type="SUPFAM" id="SSF52402">
    <property type="entry name" value="Adenine nucleotide alpha hydrolases-like"/>
    <property type="match status" value="1"/>
</dbReference>
<protein>
    <recommendedName>
        <fullName evidence="11 15">7-cyano-7-deazaguanine synthase</fullName>
        <ecNumber evidence="9 15">6.3.4.20</ecNumber>
    </recommendedName>
    <alternativeName>
        <fullName evidence="14 15">7-cyano-7-carbaguanine synthase</fullName>
    </alternativeName>
    <alternativeName>
        <fullName evidence="13 15">PreQ(0) synthase</fullName>
    </alternativeName>
    <alternativeName>
        <fullName evidence="12 15">Queuosine biosynthesis protein QueC</fullName>
    </alternativeName>
</protein>
<dbReference type="KEGG" id="sfq:C7J90_01185"/>
<dbReference type="InterPro" id="IPR014729">
    <property type="entry name" value="Rossmann-like_a/b/a_fold"/>
</dbReference>
<evidence type="ECO:0000313" key="17">
    <source>
        <dbReference type="EMBL" id="REH92924.1"/>
    </source>
</evidence>
<keyword evidence="3 15" id="KW-0479">Metal-binding</keyword>
<evidence type="ECO:0000256" key="2">
    <source>
        <dbReference type="ARBA" id="ARBA00022598"/>
    </source>
</evidence>
<comment type="caution">
    <text evidence="17">The sequence shown here is derived from an EMBL/GenBank/DDBJ whole genome shotgun (WGS) entry which is preliminary data.</text>
</comment>
<dbReference type="OrthoDB" id="9789567at2"/>
<dbReference type="GO" id="GO:0005524">
    <property type="term" value="F:ATP binding"/>
    <property type="evidence" value="ECO:0007669"/>
    <property type="project" value="UniProtKB-UniRule"/>
</dbReference>
<evidence type="ECO:0000313" key="19">
    <source>
        <dbReference type="Proteomes" id="UP000597038"/>
    </source>
</evidence>
<keyword evidence="4 15" id="KW-0547">Nucleotide-binding</keyword>
<evidence type="ECO:0000256" key="10">
    <source>
        <dbReference type="ARBA" id="ARBA00047890"/>
    </source>
</evidence>
<keyword evidence="6 15" id="KW-0862">Zinc</keyword>
<feature type="binding site" evidence="15">
    <location>
        <position position="204"/>
    </location>
    <ligand>
        <name>Zn(2+)</name>
        <dbReference type="ChEBI" id="CHEBI:29105"/>
    </ligand>
</feature>
<evidence type="ECO:0000256" key="4">
    <source>
        <dbReference type="ARBA" id="ARBA00022741"/>
    </source>
</evidence>
<dbReference type="GO" id="GO:0008270">
    <property type="term" value="F:zinc ion binding"/>
    <property type="evidence" value="ECO:0007669"/>
    <property type="project" value="UniProtKB-UniRule"/>
</dbReference>
<dbReference type="GeneID" id="48056820"/>
<dbReference type="FunFam" id="3.40.50.620:FF:000017">
    <property type="entry name" value="7-cyano-7-deazaguanine synthase"/>
    <property type="match status" value="1"/>
</dbReference>